<dbReference type="OrthoDB" id="2066645at2"/>
<evidence type="ECO:0000256" key="1">
    <source>
        <dbReference type="ARBA" id="ARBA00005755"/>
    </source>
</evidence>
<dbReference type="InterPro" id="IPR043502">
    <property type="entry name" value="DNA/RNA_pol_sf"/>
</dbReference>
<sequence>MSGDEKPSKRKKKKPAPKTPQEKFQAVLETANLVRLRERPDGDLIDFAFLKESIADLPRREYLILGFDTEYQAVKEKNTQDDIEQGRAKYEVLSYQFYAINPTGEEWSGITIPKFGQRMSLTDFIVYAISKGAELGYTIPTTIVLVGHYNRADLPAFDDRKQLWMRLNNVRNSLVSLGLPVHIRVQFSEAEDDNIDLSVYVRDTILHAPAGKKSLAGLGGLIGCEKIKLCDEPTVERLLKSRMSAVRADDWPLFKEYAIADAEISARYYKQLVERVHSILPRMFAPTALSNIGQKLLVEKWKAQATDDKKAYALEMVGREAHSELLYDEKRQCFRTQKSTPFIEEINWHIDFVSECYHGGRNEQMQFGPSAEDTWTDYDLTGAYPTAMAMIGKPRWREIRIVSDLDELLQSDFGFACVEFKAPAGTRYPIFPVRTQNGIIFPMSGRSYCATPEISLAKRLGYDIEVKHAVVIPQNPDERPFFDFIKEAIAKRNSASEKIDKAFWKEVANSCYGKTAQGLRDKRVFGLRMRRSERVQPSEITNPFYAAYITSMVRAVVGEIMNAIPENKEVFSVTTDGFLTNATEGEMEIARSGELCQRYRDTREALTGIAEVLSEKHAVRRVLGWRTRGQATLVPGENEEDEKHIVLAKAGIKSPVEATELEEQNTHILQTFFGREPKNPIELDVHTSVREMIFYDADLVSKEIKRNVRMEYDMKRRPKALTMSRCNDPNDPNRTIEHLAFITEPWRSVDEFMLVRKFWDDYWAKCPRCFKTIDDYADFAQFFDMLKSLSPRDQKYMRKDKGSLQRLKQSLCRAFKQGEAGLSAYREMKAADFAVSLNQSGMQENGVVVKVADVENGKRFAFKRHATPSDPLVRNVLSRLSERLPGLEISEIVAPYVDDDINLSRALREVYSQ</sequence>
<protein>
    <recommendedName>
        <fullName evidence="2">DNA-directed DNA polymerase</fullName>
        <ecNumber evidence="2">2.7.7.7</ecNumber>
    </recommendedName>
</protein>
<comment type="similarity">
    <text evidence="1">Belongs to the DNA polymerase type-B family.</text>
</comment>
<accession>A0A380W3F1</accession>
<dbReference type="GO" id="GO:0000166">
    <property type="term" value="F:nucleotide binding"/>
    <property type="evidence" value="ECO:0007669"/>
    <property type="project" value="InterPro"/>
</dbReference>
<reference evidence="11 12" key="1">
    <citation type="submission" date="2018-06" db="EMBL/GenBank/DDBJ databases">
        <authorList>
            <consortium name="Pathogen Informatics"/>
            <person name="Doyle S."/>
        </authorList>
    </citation>
    <scope>NUCLEOTIDE SEQUENCE [LARGE SCALE GENOMIC DNA]</scope>
    <source>
        <strain evidence="11 12">NCTC12722</strain>
    </source>
</reference>
<evidence type="ECO:0000256" key="5">
    <source>
        <dbReference type="ARBA" id="ARBA00022705"/>
    </source>
</evidence>
<dbReference type="GO" id="GO:0006260">
    <property type="term" value="P:DNA replication"/>
    <property type="evidence" value="ECO:0007669"/>
    <property type="project" value="UniProtKB-KW"/>
</dbReference>
<gene>
    <name evidence="11" type="ORF">NCTC12722_00219</name>
</gene>
<dbReference type="EC" id="2.7.7.7" evidence="2"/>
<evidence type="ECO:0000313" key="12">
    <source>
        <dbReference type="Proteomes" id="UP000254343"/>
    </source>
</evidence>
<dbReference type="AlphaFoldDB" id="A0A380W3F1"/>
<dbReference type="GO" id="GO:0003887">
    <property type="term" value="F:DNA-directed DNA polymerase activity"/>
    <property type="evidence" value="ECO:0007669"/>
    <property type="project" value="UniProtKB-KW"/>
</dbReference>
<dbReference type="InterPro" id="IPR004868">
    <property type="entry name" value="DNA-dir_DNA_pol_B_mt/vir"/>
</dbReference>
<evidence type="ECO:0000256" key="7">
    <source>
        <dbReference type="ARBA" id="ARBA00023125"/>
    </source>
</evidence>
<keyword evidence="4" id="KW-0548">Nucleotidyltransferase</keyword>
<dbReference type="Pfam" id="PF03175">
    <property type="entry name" value="DNA_pol_B_2"/>
    <property type="match status" value="1"/>
</dbReference>
<name>A0A380W3F1_AFIFE</name>
<evidence type="ECO:0000256" key="9">
    <source>
        <dbReference type="SAM" id="MobiDB-lite"/>
    </source>
</evidence>
<keyword evidence="5" id="KW-0235">DNA replication</keyword>
<dbReference type="RefSeq" id="WP_002717843.1">
    <property type="nucleotide sequence ID" value="NZ_UFSI01000001.1"/>
</dbReference>
<feature type="domain" description="DNA-directed DNA polymerase family B mitochondria/virus" evidence="10">
    <location>
        <begin position="351"/>
        <end position="525"/>
    </location>
</feature>
<evidence type="ECO:0000256" key="4">
    <source>
        <dbReference type="ARBA" id="ARBA00022695"/>
    </source>
</evidence>
<evidence type="ECO:0000313" key="11">
    <source>
        <dbReference type="EMBL" id="SUU83059.1"/>
    </source>
</evidence>
<organism evidence="11 12">
    <name type="scientific">Afipia felis</name>
    <name type="common">Cat scratch disease bacillus</name>
    <dbReference type="NCBI Taxonomy" id="1035"/>
    <lineage>
        <taxon>Bacteria</taxon>
        <taxon>Pseudomonadati</taxon>
        <taxon>Pseudomonadota</taxon>
        <taxon>Alphaproteobacteria</taxon>
        <taxon>Hyphomicrobiales</taxon>
        <taxon>Nitrobacteraceae</taxon>
        <taxon>Afipia</taxon>
    </lineage>
</organism>
<keyword evidence="6" id="KW-0239">DNA-directed DNA polymerase</keyword>
<evidence type="ECO:0000256" key="3">
    <source>
        <dbReference type="ARBA" id="ARBA00022679"/>
    </source>
</evidence>
<evidence type="ECO:0000256" key="6">
    <source>
        <dbReference type="ARBA" id="ARBA00022932"/>
    </source>
</evidence>
<dbReference type="GO" id="GO:0003677">
    <property type="term" value="F:DNA binding"/>
    <property type="evidence" value="ECO:0007669"/>
    <property type="project" value="UniProtKB-KW"/>
</dbReference>
<evidence type="ECO:0000256" key="2">
    <source>
        <dbReference type="ARBA" id="ARBA00012417"/>
    </source>
</evidence>
<evidence type="ECO:0000259" key="10">
    <source>
        <dbReference type="Pfam" id="PF03175"/>
    </source>
</evidence>
<feature type="region of interest" description="Disordered" evidence="9">
    <location>
        <begin position="1"/>
        <end position="22"/>
    </location>
</feature>
<dbReference type="SUPFAM" id="SSF56672">
    <property type="entry name" value="DNA/RNA polymerases"/>
    <property type="match status" value="1"/>
</dbReference>
<proteinExistence type="inferred from homology"/>
<keyword evidence="3" id="KW-0808">Transferase</keyword>
<dbReference type="EMBL" id="UIGB01000001">
    <property type="protein sequence ID" value="SUU83059.1"/>
    <property type="molecule type" value="Genomic_DNA"/>
</dbReference>
<evidence type="ECO:0000256" key="8">
    <source>
        <dbReference type="ARBA" id="ARBA00049244"/>
    </source>
</evidence>
<dbReference type="Proteomes" id="UP000254343">
    <property type="component" value="Unassembled WGS sequence"/>
</dbReference>
<keyword evidence="7" id="KW-0238">DNA-binding</keyword>
<comment type="catalytic activity">
    <reaction evidence="8">
        <text>DNA(n) + a 2'-deoxyribonucleoside 5'-triphosphate = DNA(n+1) + diphosphate</text>
        <dbReference type="Rhea" id="RHEA:22508"/>
        <dbReference type="Rhea" id="RHEA-COMP:17339"/>
        <dbReference type="Rhea" id="RHEA-COMP:17340"/>
        <dbReference type="ChEBI" id="CHEBI:33019"/>
        <dbReference type="ChEBI" id="CHEBI:61560"/>
        <dbReference type="ChEBI" id="CHEBI:173112"/>
        <dbReference type="EC" id="2.7.7.7"/>
    </reaction>
</comment>